<feature type="domain" description="HTH tetR-type" evidence="5">
    <location>
        <begin position="12"/>
        <end position="72"/>
    </location>
</feature>
<proteinExistence type="predicted"/>
<evidence type="ECO:0000256" key="1">
    <source>
        <dbReference type="ARBA" id="ARBA00023015"/>
    </source>
</evidence>
<name>A0A511N864_DEIC1</name>
<dbReference type="EMBL" id="BJXB01000027">
    <property type="protein sequence ID" value="GEM49029.1"/>
    <property type="molecule type" value="Genomic_DNA"/>
</dbReference>
<evidence type="ECO:0000256" key="3">
    <source>
        <dbReference type="ARBA" id="ARBA00023163"/>
    </source>
</evidence>
<dbReference type="Pfam" id="PF00440">
    <property type="entry name" value="TetR_N"/>
    <property type="match status" value="1"/>
</dbReference>
<dbReference type="InterPro" id="IPR009057">
    <property type="entry name" value="Homeodomain-like_sf"/>
</dbReference>
<accession>A0A511N864</accession>
<dbReference type="PANTHER" id="PTHR30055:SF234">
    <property type="entry name" value="HTH-TYPE TRANSCRIPTIONAL REGULATOR BETI"/>
    <property type="match status" value="1"/>
</dbReference>
<keyword evidence="1" id="KW-0805">Transcription regulation</keyword>
<gene>
    <name evidence="6" type="ORF">DC3_46640</name>
</gene>
<keyword evidence="3" id="KW-0804">Transcription</keyword>
<dbReference type="Gene3D" id="1.10.357.10">
    <property type="entry name" value="Tetracycline Repressor, domain 2"/>
    <property type="match status" value="1"/>
</dbReference>
<dbReference type="OrthoDB" id="71867at2"/>
<evidence type="ECO:0000256" key="4">
    <source>
        <dbReference type="PROSITE-ProRule" id="PRU00335"/>
    </source>
</evidence>
<dbReference type="InterPro" id="IPR050109">
    <property type="entry name" value="HTH-type_TetR-like_transc_reg"/>
</dbReference>
<evidence type="ECO:0000313" key="6">
    <source>
        <dbReference type="EMBL" id="GEM49029.1"/>
    </source>
</evidence>
<dbReference type="PROSITE" id="PS50977">
    <property type="entry name" value="HTH_TETR_2"/>
    <property type="match status" value="1"/>
</dbReference>
<dbReference type="GO" id="GO:0003700">
    <property type="term" value="F:DNA-binding transcription factor activity"/>
    <property type="evidence" value="ECO:0007669"/>
    <property type="project" value="TreeGrafter"/>
</dbReference>
<dbReference type="AlphaFoldDB" id="A0A511N864"/>
<comment type="caution">
    <text evidence="6">The sequence shown here is derived from an EMBL/GenBank/DDBJ whole genome shotgun (WGS) entry which is preliminary data.</text>
</comment>
<organism evidence="6 7">
    <name type="scientific">Deinococcus cellulosilyticus (strain DSM 18568 / NBRC 106333 / KACC 11606 / 5516J-15)</name>
    <dbReference type="NCBI Taxonomy" id="1223518"/>
    <lineage>
        <taxon>Bacteria</taxon>
        <taxon>Thermotogati</taxon>
        <taxon>Deinococcota</taxon>
        <taxon>Deinococci</taxon>
        <taxon>Deinococcales</taxon>
        <taxon>Deinococcaceae</taxon>
        <taxon>Deinococcus</taxon>
    </lineage>
</organism>
<dbReference type="PANTHER" id="PTHR30055">
    <property type="entry name" value="HTH-TYPE TRANSCRIPTIONAL REGULATOR RUTR"/>
    <property type="match status" value="1"/>
</dbReference>
<dbReference type="InterPro" id="IPR001647">
    <property type="entry name" value="HTH_TetR"/>
</dbReference>
<keyword evidence="7" id="KW-1185">Reference proteome</keyword>
<dbReference type="SUPFAM" id="SSF46689">
    <property type="entry name" value="Homeodomain-like"/>
    <property type="match status" value="1"/>
</dbReference>
<keyword evidence="2 4" id="KW-0238">DNA-binding</keyword>
<protein>
    <submittedName>
        <fullName evidence="6">TetR family transcriptional regulator</fullName>
    </submittedName>
</protein>
<sequence>MGSKERREREKQATRDSILTATRQIAESEGWSAVTIRRIADSIDYTAPIVYQHFKNKEDALNAVVQEEFERLIHMMESASASEKNPEAALLKLSEAYLEHALSNLRMYELMNGMAGVDLEATFRCDGCARVCEVAEEALGRWAASRQILFPNVRDIAETLWALFHGAICIVLINPCDVALEKARRLSMQTLQDLMLSWEVRYRMA</sequence>
<dbReference type="Proteomes" id="UP000321306">
    <property type="component" value="Unassembled WGS sequence"/>
</dbReference>
<feature type="DNA-binding region" description="H-T-H motif" evidence="4">
    <location>
        <begin position="35"/>
        <end position="54"/>
    </location>
</feature>
<evidence type="ECO:0000256" key="2">
    <source>
        <dbReference type="ARBA" id="ARBA00023125"/>
    </source>
</evidence>
<dbReference type="RefSeq" id="WP_146888832.1">
    <property type="nucleotide sequence ID" value="NZ_BJXB01000027.1"/>
</dbReference>
<evidence type="ECO:0000313" key="7">
    <source>
        <dbReference type="Proteomes" id="UP000321306"/>
    </source>
</evidence>
<reference evidence="6 7" key="1">
    <citation type="submission" date="2019-07" db="EMBL/GenBank/DDBJ databases">
        <title>Whole genome shotgun sequence of Deinococcus cellulosilyticus NBRC 106333.</title>
        <authorList>
            <person name="Hosoyama A."/>
            <person name="Uohara A."/>
            <person name="Ohji S."/>
            <person name="Ichikawa N."/>
        </authorList>
    </citation>
    <scope>NUCLEOTIDE SEQUENCE [LARGE SCALE GENOMIC DNA]</scope>
    <source>
        <strain evidence="6 7">NBRC 106333</strain>
    </source>
</reference>
<dbReference type="GO" id="GO:0000976">
    <property type="term" value="F:transcription cis-regulatory region binding"/>
    <property type="evidence" value="ECO:0007669"/>
    <property type="project" value="TreeGrafter"/>
</dbReference>
<evidence type="ECO:0000259" key="5">
    <source>
        <dbReference type="PROSITE" id="PS50977"/>
    </source>
</evidence>
<dbReference type="SUPFAM" id="SSF48498">
    <property type="entry name" value="Tetracyclin repressor-like, C-terminal domain"/>
    <property type="match status" value="1"/>
</dbReference>
<dbReference type="InterPro" id="IPR036271">
    <property type="entry name" value="Tet_transcr_reg_TetR-rel_C_sf"/>
</dbReference>